<dbReference type="Pfam" id="PF01844">
    <property type="entry name" value="HNH"/>
    <property type="match status" value="1"/>
</dbReference>
<feature type="domain" description="HNH" evidence="2">
    <location>
        <begin position="11"/>
        <end position="49"/>
    </location>
</feature>
<proteinExistence type="predicted"/>
<dbReference type="CDD" id="cd00085">
    <property type="entry name" value="HNHc"/>
    <property type="match status" value="1"/>
</dbReference>
<dbReference type="GO" id="GO:0003676">
    <property type="term" value="F:nucleic acid binding"/>
    <property type="evidence" value="ECO:0007669"/>
    <property type="project" value="InterPro"/>
</dbReference>
<dbReference type="EMBL" id="BK015734">
    <property type="protein sequence ID" value="DAE22497.1"/>
    <property type="molecule type" value="Genomic_DNA"/>
</dbReference>
<feature type="region of interest" description="Disordered" evidence="1">
    <location>
        <begin position="40"/>
        <end position="60"/>
    </location>
</feature>
<dbReference type="GO" id="GO:0008270">
    <property type="term" value="F:zinc ion binding"/>
    <property type="evidence" value="ECO:0007669"/>
    <property type="project" value="InterPro"/>
</dbReference>
<evidence type="ECO:0000256" key="1">
    <source>
        <dbReference type="SAM" id="MobiDB-lite"/>
    </source>
</evidence>
<dbReference type="InterPro" id="IPR003615">
    <property type="entry name" value="HNH_nuc"/>
</dbReference>
<dbReference type="Gene3D" id="1.10.30.50">
    <property type="match status" value="1"/>
</dbReference>
<keyword evidence="3" id="KW-0255">Endonuclease</keyword>
<evidence type="ECO:0000259" key="2">
    <source>
        <dbReference type="Pfam" id="PF01844"/>
    </source>
</evidence>
<sequence>MAKTYRNLPSHHRMARTIEHLTPIARGGRHDLDNIDFAHRSCNSSKKDKPLEEWQKRNRQ</sequence>
<protein>
    <submittedName>
        <fullName evidence="3">HNH endonuclease</fullName>
    </submittedName>
</protein>
<name>A0A8S5QUI3_9CAUD</name>
<dbReference type="GO" id="GO:0004519">
    <property type="term" value="F:endonuclease activity"/>
    <property type="evidence" value="ECO:0007669"/>
    <property type="project" value="UniProtKB-KW"/>
</dbReference>
<reference evidence="3" key="1">
    <citation type="journal article" date="2021" name="Proc. Natl. Acad. Sci. U.S.A.">
        <title>A Catalog of Tens of Thousands of Viruses from Human Metagenomes Reveals Hidden Associations with Chronic Diseases.</title>
        <authorList>
            <person name="Tisza M.J."/>
            <person name="Buck C.B."/>
        </authorList>
    </citation>
    <scope>NUCLEOTIDE SEQUENCE</scope>
    <source>
        <strain evidence="3">CtUWs1</strain>
    </source>
</reference>
<keyword evidence="3" id="KW-0540">Nuclease</keyword>
<evidence type="ECO:0000313" key="3">
    <source>
        <dbReference type="EMBL" id="DAE22497.1"/>
    </source>
</evidence>
<accession>A0A8S5QUI3</accession>
<organism evidence="3">
    <name type="scientific">Siphoviridae sp. ctUWs1</name>
    <dbReference type="NCBI Taxonomy" id="2826352"/>
    <lineage>
        <taxon>Viruses</taxon>
        <taxon>Duplodnaviria</taxon>
        <taxon>Heunggongvirae</taxon>
        <taxon>Uroviricota</taxon>
        <taxon>Caudoviricetes</taxon>
    </lineage>
</organism>
<keyword evidence="3" id="KW-0378">Hydrolase</keyword>
<dbReference type="InterPro" id="IPR002711">
    <property type="entry name" value="HNH"/>
</dbReference>